<keyword evidence="3" id="KW-0479">Metal-binding</keyword>
<dbReference type="Pfam" id="PF00355">
    <property type="entry name" value="Rieske"/>
    <property type="match status" value="1"/>
</dbReference>
<dbReference type="RefSeq" id="WP_378282812.1">
    <property type="nucleotide sequence ID" value="NZ_JBHSON010000020.1"/>
</dbReference>
<evidence type="ECO:0000256" key="2">
    <source>
        <dbReference type="ARBA" id="ARBA00022714"/>
    </source>
</evidence>
<keyword evidence="6" id="KW-0411">Iron-sulfur</keyword>
<evidence type="ECO:0000256" key="3">
    <source>
        <dbReference type="ARBA" id="ARBA00022723"/>
    </source>
</evidence>
<comment type="cofactor">
    <cofactor evidence="1">
        <name>Fe cation</name>
        <dbReference type="ChEBI" id="CHEBI:24875"/>
    </cofactor>
</comment>
<dbReference type="InterPro" id="IPR001663">
    <property type="entry name" value="Rng_hydr_dOase-A"/>
</dbReference>
<keyword evidence="9" id="KW-1185">Reference proteome</keyword>
<dbReference type="SUPFAM" id="SSF50022">
    <property type="entry name" value="ISP domain"/>
    <property type="match status" value="1"/>
</dbReference>
<dbReference type="InterPro" id="IPR036922">
    <property type="entry name" value="Rieske_2Fe-2S_sf"/>
</dbReference>
<evidence type="ECO:0000259" key="7">
    <source>
        <dbReference type="PROSITE" id="PS51296"/>
    </source>
</evidence>
<dbReference type="Pfam" id="PF00848">
    <property type="entry name" value="Ring_hydroxyl_A"/>
    <property type="match status" value="1"/>
</dbReference>
<dbReference type="InterPro" id="IPR017941">
    <property type="entry name" value="Rieske_2Fe-2S"/>
</dbReference>
<evidence type="ECO:0000256" key="1">
    <source>
        <dbReference type="ARBA" id="ARBA00001962"/>
    </source>
</evidence>
<dbReference type="CDD" id="cd03469">
    <property type="entry name" value="Rieske_RO_Alpha_N"/>
    <property type="match status" value="1"/>
</dbReference>
<keyword evidence="4 8" id="KW-0560">Oxidoreductase</keyword>
<protein>
    <submittedName>
        <fullName evidence="8">Aromatic ring-hydroxylating dioxygenase subunit alpha</fullName>
        <ecNumber evidence="8">1.14.13.-</ecNumber>
    </submittedName>
</protein>
<reference evidence="9" key="1">
    <citation type="journal article" date="2019" name="Int. J. Syst. Evol. Microbiol.">
        <title>The Global Catalogue of Microorganisms (GCM) 10K type strain sequencing project: providing services to taxonomists for standard genome sequencing and annotation.</title>
        <authorList>
            <consortium name="The Broad Institute Genomics Platform"/>
            <consortium name="The Broad Institute Genome Sequencing Center for Infectious Disease"/>
            <person name="Wu L."/>
            <person name="Ma J."/>
        </authorList>
    </citation>
    <scope>NUCLEOTIDE SEQUENCE [LARGE SCALE GENOMIC DNA]</scope>
    <source>
        <strain evidence="9">KCTC 42087</strain>
    </source>
</reference>
<dbReference type="InterPro" id="IPR015879">
    <property type="entry name" value="Ring_hydroxy_dOase_asu_C_dom"/>
</dbReference>
<sequence>MQHLREGTTDMGDELRVPVSHFVSPEHAARERQVLTRRPLIVGRGSEIPKKGDFITREVLGVPLIVVRKADGGVASYVNICRHRGGRVENAESGTKRFFTCGYHGWSYACESGELRGVPYDEFYTRVDRETHGLNVVWTREWQGFLFVNLAGDPGQPIDDWMGPDVTAQLEDLGVADSEIFLHKSFTLDINWKLVLDGAIDVLHPKFLHPGGVGKLIETNTSVWRGYGPHGQSFSPRTKLGDLARAGEEPEAAWKLIGSNLFLYPNASVIAAPDHVEFWSVWPDPVDPGRSTTEIRFLVRPEILDERMEARLNKSWQILEQAASEEDWPMEVTIQKNSEAWPQGTYLYGRNEQSCQHLHRRLALEMAEVRD</sequence>
<evidence type="ECO:0000256" key="4">
    <source>
        <dbReference type="ARBA" id="ARBA00023002"/>
    </source>
</evidence>
<comment type="caution">
    <text evidence="8">The sequence shown here is derived from an EMBL/GenBank/DDBJ whole genome shotgun (WGS) entry which is preliminary data.</text>
</comment>
<evidence type="ECO:0000313" key="9">
    <source>
        <dbReference type="Proteomes" id="UP001596074"/>
    </source>
</evidence>
<evidence type="ECO:0000256" key="6">
    <source>
        <dbReference type="ARBA" id="ARBA00023014"/>
    </source>
</evidence>
<feature type="domain" description="Rieske" evidence="7">
    <location>
        <begin position="40"/>
        <end position="148"/>
    </location>
</feature>
<keyword evidence="5" id="KW-0408">Iron</keyword>
<name>A0ABW1A1X9_9ACTN</name>
<gene>
    <name evidence="8" type="ORF">ACFPZN_16325</name>
</gene>
<proteinExistence type="predicted"/>
<dbReference type="PROSITE" id="PS51296">
    <property type="entry name" value="RIESKE"/>
    <property type="match status" value="1"/>
</dbReference>
<evidence type="ECO:0000313" key="8">
    <source>
        <dbReference type="EMBL" id="MFC5747195.1"/>
    </source>
</evidence>
<dbReference type="EMBL" id="JBHSON010000020">
    <property type="protein sequence ID" value="MFC5747195.1"/>
    <property type="molecule type" value="Genomic_DNA"/>
</dbReference>
<dbReference type="PANTHER" id="PTHR43756">
    <property type="entry name" value="CHOLINE MONOOXYGENASE, CHLOROPLASTIC"/>
    <property type="match status" value="1"/>
</dbReference>
<dbReference type="PRINTS" id="PR00090">
    <property type="entry name" value="RNGDIOXGNASE"/>
</dbReference>
<dbReference type="SUPFAM" id="SSF55961">
    <property type="entry name" value="Bet v1-like"/>
    <property type="match status" value="1"/>
</dbReference>
<keyword evidence="8" id="KW-0223">Dioxygenase</keyword>
<dbReference type="PANTHER" id="PTHR43756:SF5">
    <property type="entry name" value="CHOLINE MONOOXYGENASE, CHLOROPLASTIC"/>
    <property type="match status" value="1"/>
</dbReference>
<dbReference type="Proteomes" id="UP001596074">
    <property type="component" value="Unassembled WGS sequence"/>
</dbReference>
<evidence type="ECO:0000256" key="5">
    <source>
        <dbReference type="ARBA" id="ARBA00023004"/>
    </source>
</evidence>
<accession>A0ABW1A1X9</accession>
<dbReference type="EC" id="1.14.13.-" evidence="8"/>
<dbReference type="Gene3D" id="2.102.10.10">
    <property type="entry name" value="Rieske [2Fe-2S] iron-sulphur domain"/>
    <property type="match status" value="1"/>
</dbReference>
<dbReference type="GO" id="GO:0051213">
    <property type="term" value="F:dioxygenase activity"/>
    <property type="evidence" value="ECO:0007669"/>
    <property type="project" value="UniProtKB-KW"/>
</dbReference>
<dbReference type="Gene3D" id="3.90.380.10">
    <property type="entry name" value="Naphthalene 1,2-dioxygenase Alpha Subunit, Chain A, domain 1"/>
    <property type="match status" value="1"/>
</dbReference>
<keyword evidence="2" id="KW-0001">2Fe-2S</keyword>
<organism evidence="8 9">
    <name type="scientific">Actinomadura rugatobispora</name>
    <dbReference type="NCBI Taxonomy" id="1994"/>
    <lineage>
        <taxon>Bacteria</taxon>
        <taxon>Bacillati</taxon>
        <taxon>Actinomycetota</taxon>
        <taxon>Actinomycetes</taxon>
        <taxon>Streptosporangiales</taxon>
        <taxon>Thermomonosporaceae</taxon>
        <taxon>Actinomadura</taxon>
    </lineage>
</organism>